<dbReference type="OrthoDB" id="5563033at2759"/>
<comment type="caution">
    <text evidence="1">The sequence shown here is derived from an EMBL/GenBank/DDBJ whole genome shotgun (WGS) entry which is preliminary data.</text>
</comment>
<organism evidence="1 2">
    <name type="scientific">Cyphellophora attinorum</name>
    <dbReference type="NCBI Taxonomy" id="1664694"/>
    <lineage>
        <taxon>Eukaryota</taxon>
        <taxon>Fungi</taxon>
        <taxon>Dikarya</taxon>
        <taxon>Ascomycota</taxon>
        <taxon>Pezizomycotina</taxon>
        <taxon>Eurotiomycetes</taxon>
        <taxon>Chaetothyriomycetidae</taxon>
        <taxon>Chaetothyriales</taxon>
        <taxon>Cyphellophoraceae</taxon>
        <taxon>Cyphellophora</taxon>
    </lineage>
</organism>
<gene>
    <name evidence="1" type="ORF">AB675_10087</name>
</gene>
<evidence type="ECO:0000313" key="2">
    <source>
        <dbReference type="Proteomes" id="UP000038010"/>
    </source>
</evidence>
<dbReference type="RefSeq" id="XP_017996654.1">
    <property type="nucleotide sequence ID" value="XM_018138831.1"/>
</dbReference>
<dbReference type="EMBL" id="LFJN01000029">
    <property type="protein sequence ID" value="KPI36691.1"/>
    <property type="molecule type" value="Genomic_DNA"/>
</dbReference>
<keyword evidence="2" id="KW-1185">Reference proteome</keyword>
<proteinExistence type="predicted"/>
<protein>
    <submittedName>
        <fullName evidence="1">Uncharacterized protein</fullName>
    </submittedName>
</protein>
<dbReference type="GeneID" id="28730711"/>
<dbReference type="Proteomes" id="UP000038010">
    <property type="component" value="Unassembled WGS sequence"/>
</dbReference>
<reference evidence="1 2" key="1">
    <citation type="submission" date="2015-06" db="EMBL/GenBank/DDBJ databases">
        <title>Draft genome of the ant-associated black yeast Phialophora attae CBS 131958.</title>
        <authorList>
            <person name="Moreno L.F."/>
            <person name="Stielow B.J."/>
            <person name="de Hoog S."/>
            <person name="Vicente V.A."/>
            <person name="Weiss V.A."/>
            <person name="de Vries M."/>
            <person name="Cruz L.M."/>
            <person name="Souza E.M."/>
        </authorList>
    </citation>
    <scope>NUCLEOTIDE SEQUENCE [LARGE SCALE GENOMIC DNA]</scope>
    <source>
        <strain evidence="1 2">CBS 131958</strain>
    </source>
</reference>
<evidence type="ECO:0000313" key="1">
    <source>
        <dbReference type="EMBL" id="KPI36691.1"/>
    </source>
</evidence>
<dbReference type="AlphaFoldDB" id="A0A0N0NJ85"/>
<dbReference type="VEuPathDB" id="FungiDB:AB675_10087"/>
<sequence>MAVGVSSILHTELYTTPIETVAAGNGTEGMGEFLMNFANGTLSTIAESVVASGSSMLSATATHAPTFSLPNPSGAGAVGTQWLRTLFGRGEWTLPCVNIKVVI</sequence>
<name>A0A0N0NJ85_9EURO</name>
<accession>A0A0N0NJ85</accession>